<accession>A0A944CBH0</accession>
<name>A0A944CBH0_9HYPH</name>
<protein>
    <submittedName>
        <fullName evidence="1">DUF1826 domain-containing protein</fullName>
    </submittedName>
</protein>
<dbReference type="Proteomes" id="UP000705379">
    <property type="component" value="Unassembled WGS sequence"/>
</dbReference>
<gene>
    <name evidence="1" type="ORF">DYI23_08690</name>
</gene>
<reference evidence="1" key="2">
    <citation type="journal article" date="2021" name="Microorganisms">
        <title>Bacterial Dimethylsulfoniopropionate Biosynthesis in the East China Sea.</title>
        <authorList>
            <person name="Liu J."/>
            <person name="Zhang Y."/>
            <person name="Liu J."/>
            <person name="Zhong H."/>
            <person name="Williams B.T."/>
            <person name="Zheng Y."/>
            <person name="Curson A.R.J."/>
            <person name="Sun C."/>
            <person name="Sun H."/>
            <person name="Song D."/>
            <person name="Wagner Mackenzie B."/>
            <person name="Bermejo Martinez A."/>
            <person name="Todd J.D."/>
            <person name="Zhang X.H."/>
        </authorList>
    </citation>
    <scope>NUCLEOTIDE SEQUENCE</scope>
    <source>
        <strain evidence="1">AESS21</strain>
    </source>
</reference>
<sequence length="213" mass="23274">MARDVPQEGPAAASWKPFVACDVLHSRQQEVLHQIAEPGVAAAIWQRPVDPGFQSWIDTLAEDELPTLRAVVPAHLAKAALLHACEMVGLEPSPEREFLIEDSGNLALAVGKTLNVRYVRIRLDVTSGTMCPKFHVDQVRARLLCSYRGAGTEYVAEAEAADPARHKRMATGEVGLFRGALWSDDETCGLLHRSPHQDKGDAARLLLVVEPAE</sequence>
<evidence type="ECO:0000313" key="1">
    <source>
        <dbReference type="EMBL" id="MBS8260291.1"/>
    </source>
</evidence>
<organism evidence="1 2">
    <name type="scientific">Roseibium polysiphoniae</name>
    <dbReference type="NCBI Taxonomy" id="2571221"/>
    <lineage>
        <taxon>Bacteria</taxon>
        <taxon>Pseudomonadati</taxon>
        <taxon>Pseudomonadota</taxon>
        <taxon>Alphaproteobacteria</taxon>
        <taxon>Hyphomicrobiales</taxon>
        <taxon>Stappiaceae</taxon>
        <taxon>Roseibium</taxon>
    </lineage>
</organism>
<evidence type="ECO:0000313" key="2">
    <source>
        <dbReference type="Proteomes" id="UP000705379"/>
    </source>
</evidence>
<dbReference type="Pfam" id="PF08856">
    <property type="entry name" value="DUF1826"/>
    <property type="match status" value="1"/>
</dbReference>
<comment type="caution">
    <text evidence="1">The sequence shown here is derived from an EMBL/GenBank/DDBJ whole genome shotgun (WGS) entry which is preliminary data.</text>
</comment>
<dbReference type="AlphaFoldDB" id="A0A944CBH0"/>
<dbReference type="EMBL" id="QTKU01000002">
    <property type="protein sequence ID" value="MBS8260291.1"/>
    <property type="molecule type" value="Genomic_DNA"/>
</dbReference>
<reference evidence="1" key="1">
    <citation type="submission" date="2018-08" db="EMBL/GenBank/DDBJ databases">
        <authorList>
            <person name="Jin W."/>
            <person name="Wang H."/>
            <person name="Yang Y."/>
            <person name="Li M."/>
            <person name="Liu J."/>
        </authorList>
    </citation>
    <scope>NUCLEOTIDE SEQUENCE</scope>
    <source>
        <strain evidence="1">AESS21</strain>
    </source>
</reference>
<dbReference type="InterPro" id="IPR014955">
    <property type="entry name" value="DUF1826"/>
</dbReference>
<proteinExistence type="predicted"/>